<dbReference type="NCBIfam" id="TIGR00217">
    <property type="entry name" value="malQ"/>
    <property type="match status" value="1"/>
</dbReference>
<dbReference type="Gene3D" id="1.10.150.200">
    <property type="entry name" value="Maltooligosyl trehalose synthase, domain 3"/>
    <property type="match status" value="1"/>
</dbReference>
<dbReference type="InterPro" id="IPR003385">
    <property type="entry name" value="Glyco_hydro_77"/>
</dbReference>
<reference evidence="12" key="1">
    <citation type="submission" date="2021-02" db="EMBL/GenBank/DDBJ databases">
        <title>Genome sequence of Rhodospirillales sp. strain TMPK1 isolated from soil.</title>
        <authorList>
            <person name="Nakai R."/>
            <person name="Kusada H."/>
            <person name="Tamaki H."/>
        </authorList>
    </citation>
    <scope>NUCLEOTIDE SEQUENCE</scope>
    <source>
        <strain evidence="12">TMPK1</strain>
    </source>
</reference>
<dbReference type="GO" id="GO:0004134">
    <property type="term" value="F:4-alpha-glucanotransferase activity"/>
    <property type="evidence" value="ECO:0007669"/>
    <property type="project" value="UniProtKB-EC"/>
</dbReference>
<dbReference type="InterPro" id="IPR006047">
    <property type="entry name" value="GH13_cat_dom"/>
</dbReference>
<dbReference type="InterPro" id="IPR017853">
    <property type="entry name" value="GH"/>
</dbReference>
<evidence type="ECO:0000256" key="5">
    <source>
        <dbReference type="ARBA" id="ARBA00022676"/>
    </source>
</evidence>
<keyword evidence="5 10" id="KW-0328">Glycosyltransferase</keyword>
<evidence type="ECO:0000256" key="6">
    <source>
        <dbReference type="ARBA" id="ARBA00022679"/>
    </source>
</evidence>
<evidence type="ECO:0000256" key="4">
    <source>
        <dbReference type="ARBA" id="ARBA00020295"/>
    </source>
</evidence>
<keyword evidence="13" id="KW-1185">Reference proteome</keyword>
<dbReference type="SUPFAM" id="SSF51445">
    <property type="entry name" value="(Trans)glycosidases"/>
    <property type="match status" value="2"/>
</dbReference>
<proteinExistence type="inferred from homology"/>
<keyword evidence="6 10" id="KW-0808">Transferase</keyword>
<evidence type="ECO:0000256" key="9">
    <source>
        <dbReference type="ARBA" id="ARBA00031501"/>
    </source>
</evidence>
<dbReference type="GO" id="GO:0005975">
    <property type="term" value="P:carbohydrate metabolic process"/>
    <property type="evidence" value="ECO:0007669"/>
    <property type="project" value="InterPro"/>
</dbReference>
<dbReference type="SMART" id="SM00642">
    <property type="entry name" value="Aamy"/>
    <property type="match status" value="1"/>
</dbReference>
<evidence type="ECO:0000256" key="8">
    <source>
        <dbReference type="ARBA" id="ARBA00031423"/>
    </source>
</evidence>
<evidence type="ECO:0000256" key="7">
    <source>
        <dbReference type="ARBA" id="ARBA00023277"/>
    </source>
</evidence>
<evidence type="ECO:0000256" key="2">
    <source>
        <dbReference type="ARBA" id="ARBA00005684"/>
    </source>
</evidence>
<evidence type="ECO:0000313" key="13">
    <source>
        <dbReference type="Proteomes" id="UP000681075"/>
    </source>
</evidence>
<dbReference type="Pfam" id="PF00128">
    <property type="entry name" value="Alpha-amylase"/>
    <property type="match status" value="1"/>
</dbReference>
<dbReference type="CDD" id="cd11336">
    <property type="entry name" value="AmyAc_MTSase"/>
    <property type="match status" value="1"/>
</dbReference>
<accession>A0A8S8X8V6</accession>
<evidence type="ECO:0000256" key="10">
    <source>
        <dbReference type="RuleBase" id="RU361207"/>
    </source>
</evidence>
<comment type="caution">
    <text evidence="12">The sequence shown here is derived from an EMBL/GenBank/DDBJ whole genome shotgun (WGS) entry which is preliminary data.</text>
</comment>
<organism evidence="12 13">
    <name type="scientific">Roseiterribacter gracilis</name>
    <dbReference type="NCBI Taxonomy" id="2812848"/>
    <lineage>
        <taxon>Bacteria</taxon>
        <taxon>Pseudomonadati</taxon>
        <taxon>Pseudomonadota</taxon>
        <taxon>Alphaproteobacteria</taxon>
        <taxon>Rhodospirillales</taxon>
        <taxon>Roseiterribacteraceae</taxon>
        <taxon>Roseiterribacter</taxon>
    </lineage>
</organism>
<evidence type="ECO:0000259" key="11">
    <source>
        <dbReference type="SMART" id="SM00642"/>
    </source>
</evidence>
<dbReference type="Proteomes" id="UP000681075">
    <property type="component" value="Unassembled WGS sequence"/>
</dbReference>
<dbReference type="Gene3D" id="3.30.1590.10">
    <property type="entry name" value="Maltooligosyl trehalose synthase, domain 2"/>
    <property type="match status" value="1"/>
</dbReference>
<dbReference type="PANTHER" id="PTHR32438">
    <property type="entry name" value="4-ALPHA-GLUCANOTRANSFERASE DPE1, CHLOROPLASTIC/AMYLOPLASTIC"/>
    <property type="match status" value="1"/>
</dbReference>
<gene>
    <name evidence="12" type="ORF">TMPK1_26350</name>
</gene>
<dbReference type="Gene3D" id="1.10.10.470">
    <property type="entry name" value="Maltooligosyl trehalose synthase, domain 4"/>
    <property type="match status" value="1"/>
</dbReference>
<dbReference type="InterPro" id="IPR048458">
    <property type="entry name" value="MalQ_N"/>
</dbReference>
<dbReference type="EMBL" id="BOPV01000001">
    <property type="protein sequence ID" value="GIL40398.1"/>
    <property type="molecule type" value="Genomic_DNA"/>
</dbReference>
<dbReference type="Gene3D" id="3.20.20.80">
    <property type="entry name" value="Glycosidases"/>
    <property type="match status" value="2"/>
</dbReference>
<evidence type="ECO:0000256" key="1">
    <source>
        <dbReference type="ARBA" id="ARBA00000439"/>
    </source>
</evidence>
<dbReference type="Pfam" id="PF21226">
    <property type="entry name" value="MalQ_N"/>
    <property type="match status" value="1"/>
</dbReference>
<comment type="catalytic activity">
    <reaction evidence="1 10">
        <text>Transfers a segment of a (1-&gt;4)-alpha-D-glucan to a new position in an acceptor, which may be glucose or a (1-&gt;4)-alpha-D-glucan.</text>
        <dbReference type="EC" id="2.4.1.25"/>
    </reaction>
</comment>
<dbReference type="NCBIfam" id="TIGR02401">
    <property type="entry name" value="trehalose_TreY"/>
    <property type="match status" value="1"/>
</dbReference>
<name>A0A8S8X8V6_9PROT</name>
<dbReference type="InterPro" id="IPR012767">
    <property type="entry name" value="Trehalose_TreY"/>
</dbReference>
<dbReference type="InterPro" id="IPR013797">
    <property type="entry name" value="Maltooligo_trehalose_synth_4"/>
</dbReference>
<evidence type="ECO:0000256" key="3">
    <source>
        <dbReference type="ARBA" id="ARBA00012560"/>
    </source>
</evidence>
<comment type="similarity">
    <text evidence="2 10">Belongs to the disproportionating enzyme family.</text>
</comment>
<dbReference type="RefSeq" id="WP_420243496.1">
    <property type="nucleotide sequence ID" value="NZ_BOPV01000001.1"/>
</dbReference>
<dbReference type="EC" id="2.4.1.25" evidence="3 10"/>
<protein>
    <recommendedName>
        <fullName evidence="4 10">4-alpha-glucanotransferase</fullName>
        <ecNumber evidence="3 10">2.4.1.25</ecNumber>
    </recommendedName>
    <alternativeName>
        <fullName evidence="8 10">Amylomaltase</fullName>
    </alternativeName>
    <alternativeName>
        <fullName evidence="9 10">Disproportionating enzyme</fullName>
    </alternativeName>
</protein>
<evidence type="ECO:0000313" key="12">
    <source>
        <dbReference type="EMBL" id="GIL40398.1"/>
    </source>
</evidence>
<dbReference type="PANTHER" id="PTHR32438:SF5">
    <property type="entry name" value="4-ALPHA-GLUCANOTRANSFERASE DPE1, CHLOROPLASTIC_AMYLOPLASTIC"/>
    <property type="match status" value="1"/>
</dbReference>
<dbReference type="Pfam" id="PF02446">
    <property type="entry name" value="Glyco_hydro_77"/>
    <property type="match status" value="1"/>
</dbReference>
<keyword evidence="7 10" id="KW-0119">Carbohydrate metabolism</keyword>
<sequence>MAFEDPWLRLARRVGLEISYRDAWGTEREAPQEAVERVLAALGLGDDPVAAELRVRRQSEARLVPPILLASPVILALPAETSGDIAVELVREDGTSERFTHDAFSLRLVETIELGGERFDRRALDLPADQPLGYHTLTVTFDGERASARWIVAPPQCFQPWREGDEPGRYWGMAVQLYALRSPRNWGIGDFSDLEDLIERASAMGADAVGINPLHALFPDEPERVSPYSPSTRLYRNYLYLDVEAIEEFADCDEAQALVSSLDFQRELGRLRAVPLVDYAGVAAAKLRVLRILFQHVQTHGSKRFDAYRVREGSSLRRLATFEVLRATLSASDFSQRDWRGWPEAYRNPDSPETLQFAADHPDEVAFHEWLQFVIDEQATRAGARAQVEGMRLGVYADLAVGADAGGSEAWWNQKTVVSGLSIGAPPDAMSTQGQDWGLPLFNPVTLREQGLLPFMLMIRSAMRGVGVLRIDHVLGLIRLFCIPWGMKPSQGLYVRYPVDELLAVIALESVRARCLVIGEDLGTLPPGVSEKLQSVGILSYKVLYFEQDDARFKDPHDWPADALGCIGTHDLPPLGSFWRGDDIALRGRLGLVDDDAARRWQGNRTREREGLKDLARKIEPDAVLSDEIPPARLLYTALGRGAPRLVMVQFEDLLPEAQQVNLPGTYDEHPNWRNKLPFDLAAMFADNRVLDVVQAVAAERGGPRRAPDEEAVLPLSVPSATYRLQFNADFTFDDAVKVLPYLASLGVTHVYSSSFLSARAGSTHGYDVTDHGMINPEIGGEEGFARFIEALRANGLQQILDFVPNHMGVNRSGNVWWLDVLEWGPTSPFAKYFDIDWNSPRRLLQGKILLPLLGDQYGVVLESGELELRFDAGGFAVWYHEHMFPLRPDSYADVLHQCEHAACTDAARAFDDLPAASTEARLKTAQAKAALAQLVQADEVAREEIEQICTSIQPAALHELLEKQHYRLAAWRTAADEINYRRFFDINDLAGICVEDPEVFEAVHRGLARLFAEDAIQGLRIDHIDGLADPAQYLARLQEFAGRYRPQRADDVPIWVEKILADDEALRPVWRAAGTTGYEVATLLTGLHVDPAGEAVLTSLWRDMSGDTRGFDAVAREAKHQTMESVLSSELERLADQLDRLAKQSVKTRDFTVPRLKLALAEIVASMEVYRTYIAERGARDEDRKRLAQAVEIAKLHWIGPDVSAIDFAHRALTGDLAQDADYSGGDVEALIQRFQQYTGPVMAKSVEDTAFYRHARLLALNEVGGNPARFGATVEEFHATNRIRSRHWPKTLLASSTHDTKRGEDARARLATLSEYADDWHHAVQGWMQQSYAWRGTAGPSDADAYFLFQTLIASWPDTPDATYPDRLAVYFEKALREAKLGTSWIDPNEEYERDCVGFARRCATDAAFGASVDAFLARVVALGRMNSIAETVLRLTVPGVPDIYQGAELWNLSLADPDNRRPVDYALRAGMLRDEAPAWTSDDLRTGRTKLSVLRGLLRLRRRHPNLFATGDYQPLFAAGADADRIVGFTRSNPRRTLLVLAGRRMAPLLVGESIDWRRADATIQLPPGQLWREVLSGRHLGSREATSVANLLGTRPATVWVADR</sequence>
<feature type="domain" description="Glycosyl hydrolase family 13 catalytic" evidence="11">
    <location>
        <begin position="720"/>
        <end position="1211"/>
    </location>
</feature>